<dbReference type="PANTHER" id="PTHR22950:SF652">
    <property type="entry name" value="TRANSMEMBRANE AMINO ACID TRANSPORTER FAMILY PROTEIN"/>
    <property type="match status" value="1"/>
</dbReference>
<keyword evidence="3 6" id="KW-1133">Transmembrane helix</keyword>
<feature type="transmembrane region" description="Helical" evidence="6">
    <location>
        <begin position="455"/>
        <end position="475"/>
    </location>
</feature>
<dbReference type="EMBL" id="HBNS01059718">
    <property type="protein sequence ID" value="CAE4666028.1"/>
    <property type="molecule type" value="Transcribed_RNA"/>
</dbReference>
<evidence type="ECO:0000256" key="1">
    <source>
        <dbReference type="ARBA" id="ARBA00004141"/>
    </source>
</evidence>
<feature type="transmembrane region" description="Helical" evidence="6">
    <location>
        <begin position="185"/>
        <end position="206"/>
    </location>
</feature>
<organism evidence="8">
    <name type="scientific">Ditylum brightwellii</name>
    <dbReference type="NCBI Taxonomy" id="49249"/>
    <lineage>
        <taxon>Eukaryota</taxon>
        <taxon>Sar</taxon>
        <taxon>Stramenopiles</taxon>
        <taxon>Ochrophyta</taxon>
        <taxon>Bacillariophyta</taxon>
        <taxon>Mediophyceae</taxon>
        <taxon>Lithodesmiophycidae</taxon>
        <taxon>Lithodesmiales</taxon>
        <taxon>Lithodesmiaceae</taxon>
        <taxon>Ditylum</taxon>
    </lineage>
</organism>
<feature type="transmembrane region" description="Helical" evidence="6">
    <location>
        <begin position="481"/>
        <end position="500"/>
    </location>
</feature>
<feature type="transmembrane region" description="Helical" evidence="6">
    <location>
        <begin position="58"/>
        <end position="80"/>
    </location>
</feature>
<dbReference type="GO" id="GO:0015179">
    <property type="term" value="F:L-amino acid transmembrane transporter activity"/>
    <property type="evidence" value="ECO:0007669"/>
    <property type="project" value="TreeGrafter"/>
</dbReference>
<evidence type="ECO:0000256" key="5">
    <source>
        <dbReference type="SAM" id="MobiDB-lite"/>
    </source>
</evidence>
<feature type="compositionally biased region" description="Polar residues" evidence="5">
    <location>
        <begin position="407"/>
        <end position="426"/>
    </location>
</feature>
<dbReference type="Pfam" id="PF01490">
    <property type="entry name" value="Aa_trans"/>
    <property type="match status" value="1"/>
</dbReference>
<name>A0A7S4T563_9STRA</name>
<sequence>MNEELTQPSPPNLPTKPNSEEDNIRHGTITSARWNLLSSMVGGGTLSLPLAFRQIGTGFAAPLLLILIAACVHFTILALISASNASGKKSLERRGNASLESLSCTAFGPCFYGATMLLVSSVCFFATVGYAVLLRDLLEPLADHLLPPSSPTVGPTLGRNVCMMVAVLLITPLTTLQTLTALKNVGAASMCSLLLLSLFIVIRSVQCNSTSTTSFEEYMNYTPLSFNDFCNALPIFISSFVCHFNVLSVHNELSNPTSTRISKLVSTTIWPAVAFYLVVGISGSMYGNCTEEGIVQGNILLDFEQKGDVLMNVGRGCLSLTIALTFPMLVIPTRDVVLRSGFGNRLFGLVRDGLCRCCRREGSGDGGLEEVTFLDGNMKDVDLSEPLLSVHEEEGRMMQQQQKSSSLLNDTNQTQSKNETNISSLNLEHNDQNIDDDEENVTTPQSPPPTKTARILTAIIIFWSATAVASAVQSIDTVWDLLGSSLSIMIAFMIPCGTFLKLTSCTTEPKDDEDEDATLDDEFGDDDVVTIIATRSCWSYARRVVAWVFIVISVPIMILLTGNAIRNVVHSSP</sequence>
<feature type="transmembrane region" description="Helical" evidence="6">
    <location>
        <begin position="101"/>
        <end position="133"/>
    </location>
</feature>
<feature type="transmembrane region" description="Helical" evidence="6">
    <location>
        <begin position="544"/>
        <end position="565"/>
    </location>
</feature>
<proteinExistence type="predicted"/>
<reference evidence="8" key="1">
    <citation type="submission" date="2021-01" db="EMBL/GenBank/DDBJ databases">
        <authorList>
            <person name="Corre E."/>
            <person name="Pelletier E."/>
            <person name="Niang G."/>
            <person name="Scheremetjew M."/>
            <person name="Finn R."/>
            <person name="Kale V."/>
            <person name="Holt S."/>
            <person name="Cochrane G."/>
            <person name="Meng A."/>
            <person name="Brown T."/>
            <person name="Cohen L."/>
        </authorList>
    </citation>
    <scope>NUCLEOTIDE SEQUENCE</scope>
    <source>
        <strain evidence="8">GSO104</strain>
    </source>
</reference>
<dbReference type="GO" id="GO:0016020">
    <property type="term" value="C:membrane"/>
    <property type="evidence" value="ECO:0007669"/>
    <property type="project" value="UniProtKB-SubCell"/>
</dbReference>
<keyword evidence="2 6" id="KW-0812">Transmembrane</keyword>
<dbReference type="InterPro" id="IPR013057">
    <property type="entry name" value="AA_transpt_TM"/>
</dbReference>
<evidence type="ECO:0000256" key="3">
    <source>
        <dbReference type="ARBA" id="ARBA00022989"/>
    </source>
</evidence>
<evidence type="ECO:0000259" key="7">
    <source>
        <dbReference type="Pfam" id="PF01490"/>
    </source>
</evidence>
<comment type="subcellular location">
    <subcellularLocation>
        <location evidence="1">Membrane</location>
        <topology evidence="1">Multi-pass membrane protein</topology>
    </subcellularLocation>
</comment>
<dbReference type="PANTHER" id="PTHR22950">
    <property type="entry name" value="AMINO ACID TRANSPORTER"/>
    <property type="match status" value="1"/>
</dbReference>
<dbReference type="AlphaFoldDB" id="A0A7S4T563"/>
<feature type="transmembrane region" description="Helical" evidence="6">
    <location>
        <begin position="268"/>
        <end position="286"/>
    </location>
</feature>
<protein>
    <recommendedName>
        <fullName evidence="7">Amino acid transporter transmembrane domain-containing protein</fullName>
    </recommendedName>
</protein>
<evidence type="ECO:0000256" key="4">
    <source>
        <dbReference type="ARBA" id="ARBA00023136"/>
    </source>
</evidence>
<feature type="transmembrane region" description="Helical" evidence="6">
    <location>
        <begin position="313"/>
        <end position="331"/>
    </location>
</feature>
<keyword evidence="4 6" id="KW-0472">Membrane</keyword>
<evidence type="ECO:0000256" key="2">
    <source>
        <dbReference type="ARBA" id="ARBA00022692"/>
    </source>
</evidence>
<gene>
    <name evidence="8" type="ORF">DBRI00130_LOCUS42952</name>
</gene>
<feature type="domain" description="Amino acid transporter transmembrane" evidence="7">
    <location>
        <begin position="26"/>
        <end position="504"/>
    </location>
</feature>
<evidence type="ECO:0000313" key="8">
    <source>
        <dbReference type="EMBL" id="CAE4666028.1"/>
    </source>
</evidence>
<feature type="region of interest" description="Disordered" evidence="5">
    <location>
        <begin position="1"/>
        <end position="24"/>
    </location>
</feature>
<evidence type="ECO:0000256" key="6">
    <source>
        <dbReference type="SAM" id="Phobius"/>
    </source>
</evidence>
<feature type="region of interest" description="Disordered" evidence="5">
    <location>
        <begin position="394"/>
        <end position="426"/>
    </location>
</feature>
<accession>A0A7S4T563</accession>